<dbReference type="EMBL" id="KZ613950">
    <property type="protein sequence ID" value="PMD37086.1"/>
    <property type="molecule type" value="Genomic_DNA"/>
</dbReference>
<feature type="domain" description="DUF7730" evidence="2">
    <location>
        <begin position="87"/>
        <end position="320"/>
    </location>
</feature>
<dbReference type="OrthoDB" id="4757095at2759"/>
<evidence type="ECO:0000313" key="4">
    <source>
        <dbReference type="Proteomes" id="UP000235786"/>
    </source>
</evidence>
<organism evidence="3 4">
    <name type="scientific">Hyaloscypha variabilis (strain UAMH 11265 / GT02V1 / F)</name>
    <name type="common">Meliniomyces variabilis</name>
    <dbReference type="NCBI Taxonomy" id="1149755"/>
    <lineage>
        <taxon>Eukaryota</taxon>
        <taxon>Fungi</taxon>
        <taxon>Dikarya</taxon>
        <taxon>Ascomycota</taxon>
        <taxon>Pezizomycotina</taxon>
        <taxon>Leotiomycetes</taxon>
        <taxon>Helotiales</taxon>
        <taxon>Hyaloscyphaceae</taxon>
        <taxon>Hyaloscypha</taxon>
        <taxon>Hyaloscypha variabilis</taxon>
    </lineage>
</organism>
<dbReference type="Pfam" id="PF24864">
    <property type="entry name" value="DUF7730"/>
    <property type="match status" value="1"/>
</dbReference>
<sequence length="381" mass="44252">MSGDGSIGHSVANAIERLEDLSLKAFHRIKGSKKPHQRPPYNQIAQYRDYDPRLPRRRPRALSLPVLSPLPQRKKSSRSPDPQIDNLLMRLPAEIRLSIYEAVLGHRRVHILFRSGLVLTEHESDKHGIDRIKEFFEWSWWNTICTWDHNEDGAYQNIMTDDICGYAKHFDWTKQHWAPTSTARMEKLEFALLLTCRKIYSEALDLLYRTTTFVFNDPNLFRIFPHFLLPKRFEAITSVEGVWRMPAPTHYAVPTDSGFTRFWNQMFTILENMPSLTHLKIVLPEYECPSPAPENLQQMWLEPLEKLRGKNLKVFEVWVPESYAVHFKLDELSHFKLNTITAVMIGMMDNANSTFHMLDGSGACGPVGYWLGNLQLPFLDS</sequence>
<accession>A0A2J6RF03</accession>
<name>A0A2J6RF03_HYAVF</name>
<dbReference type="PANTHER" id="PTHR38790">
    <property type="entry name" value="2EXR DOMAIN-CONTAINING PROTEIN-RELATED"/>
    <property type="match status" value="1"/>
</dbReference>
<dbReference type="STRING" id="1149755.A0A2J6RF03"/>
<keyword evidence="4" id="KW-1185">Reference proteome</keyword>
<protein>
    <recommendedName>
        <fullName evidence="2">DUF7730 domain-containing protein</fullName>
    </recommendedName>
</protein>
<reference evidence="3 4" key="1">
    <citation type="submission" date="2016-04" db="EMBL/GenBank/DDBJ databases">
        <title>A degradative enzymes factory behind the ericoid mycorrhizal symbiosis.</title>
        <authorList>
            <consortium name="DOE Joint Genome Institute"/>
            <person name="Martino E."/>
            <person name="Morin E."/>
            <person name="Grelet G."/>
            <person name="Kuo A."/>
            <person name="Kohler A."/>
            <person name="Daghino S."/>
            <person name="Barry K."/>
            <person name="Choi C."/>
            <person name="Cichocki N."/>
            <person name="Clum A."/>
            <person name="Copeland A."/>
            <person name="Hainaut M."/>
            <person name="Haridas S."/>
            <person name="Labutti K."/>
            <person name="Lindquist E."/>
            <person name="Lipzen A."/>
            <person name="Khouja H.-R."/>
            <person name="Murat C."/>
            <person name="Ohm R."/>
            <person name="Olson A."/>
            <person name="Spatafora J."/>
            <person name="Veneault-Fourrey C."/>
            <person name="Henrissat B."/>
            <person name="Grigoriev I."/>
            <person name="Martin F."/>
            <person name="Perotto S."/>
        </authorList>
    </citation>
    <scope>NUCLEOTIDE SEQUENCE [LARGE SCALE GENOMIC DNA]</scope>
    <source>
        <strain evidence="3 4">F</strain>
    </source>
</reference>
<evidence type="ECO:0000256" key="1">
    <source>
        <dbReference type="SAM" id="MobiDB-lite"/>
    </source>
</evidence>
<dbReference type="Proteomes" id="UP000235786">
    <property type="component" value="Unassembled WGS sequence"/>
</dbReference>
<gene>
    <name evidence="3" type="ORF">L207DRAFT_515501</name>
</gene>
<proteinExistence type="predicted"/>
<dbReference type="AlphaFoldDB" id="A0A2J6RF03"/>
<feature type="region of interest" description="Disordered" evidence="1">
    <location>
        <begin position="30"/>
        <end position="49"/>
    </location>
</feature>
<evidence type="ECO:0000313" key="3">
    <source>
        <dbReference type="EMBL" id="PMD37086.1"/>
    </source>
</evidence>
<dbReference type="InterPro" id="IPR056632">
    <property type="entry name" value="DUF7730"/>
</dbReference>
<evidence type="ECO:0000259" key="2">
    <source>
        <dbReference type="Pfam" id="PF24864"/>
    </source>
</evidence>